<dbReference type="RefSeq" id="WP_183769919.1">
    <property type="nucleotide sequence ID" value="NZ_JACIDK010000001.1"/>
</dbReference>
<dbReference type="InterPro" id="IPR003673">
    <property type="entry name" value="CoA-Trfase_fam_III"/>
</dbReference>
<evidence type="ECO:0000256" key="1">
    <source>
        <dbReference type="SAM" id="MobiDB-lite"/>
    </source>
</evidence>
<dbReference type="InterPro" id="IPR023606">
    <property type="entry name" value="CoA-Trfase_III_dom_1_sf"/>
</dbReference>
<dbReference type="Gene3D" id="3.40.50.10540">
    <property type="entry name" value="Crotonobetainyl-coa:carnitine coa-transferase, domain 1"/>
    <property type="match status" value="2"/>
</dbReference>
<dbReference type="Pfam" id="PF02515">
    <property type="entry name" value="CoA_transf_3"/>
    <property type="match status" value="2"/>
</dbReference>
<dbReference type="Proteomes" id="UP000530564">
    <property type="component" value="Unassembled WGS sequence"/>
</dbReference>
<reference evidence="2 3" key="1">
    <citation type="submission" date="2020-08" db="EMBL/GenBank/DDBJ databases">
        <title>Genomic Encyclopedia of Type Strains, Phase IV (KMG-IV): sequencing the most valuable type-strain genomes for metagenomic binning, comparative biology and taxonomic classification.</title>
        <authorList>
            <person name="Goeker M."/>
        </authorList>
    </citation>
    <scope>NUCLEOTIDE SEQUENCE [LARGE SCALE GENOMIC DNA]</scope>
    <source>
        <strain evidence="2 3">DSM 21793</strain>
    </source>
</reference>
<accession>A0A839ZUA2</accession>
<organism evidence="2 3">
    <name type="scientific">Phenylobacterium haematophilum</name>
    <dbReference type="NCBI Taxonomy" id="98513"/>
    <lineage>
        <taxon>Bacteria</taxon>
        <taxon>Pseudomonadati</taxon>
        <taxon>Pseudomonadota</taxon>
        <taxon>Alphaproteobacteria</taxon>
        <taxon>Caulobacterales</taxon>
        <taxon>Caulobacteraceae</taxon>
        <taxon>Phenylobacterium</taxon>
    </lineage>
</organism>
<keyword evidence="2" id="KW-0808">Transferase</keyword>
<dbReference type="SUPFAM" id="SSF89796">
    <property type="entry name" value="CoA-transferase family III (CaiB/BaiF)"/>
    <property type="match status" value="2"/>
</dbReference>
<dbReference type="GO" id="GO:0016740">
    <property type="term" value="F:transferase activity"/>
    <property type="evidence" value="ECO:0007669"/>
    <property type="project" value="UniProtKB-KW"/>
</dbReference>
<proteinExistence type="predicted"/>
<dbReference type="InterPro" id="IPR044855">
    <property type="entry name" value="CoA-Trfase_III_dom3_sf"/>
</dbReference>
<dbReference type="Gene3D" id="3.30.1540.10">
    <property type="entry name" value="formyl-coa transferase, domain 3"/>
    <property type="match status" value="1"/>
</dbReference>
<evidence type="ECO:0000313" key="3">
    <source>
        <dbReference type="Proteomes" id="UP000530564"/>
    </source>
</evidence>
<name>A0A839ZUA2_9CAUL</name>
<dbReference type="EMBL" id="JACIDK010000001">
    <property type="protein sequence ID" value="MBB3890045.1"/>
    <property type="molecule type" value="Genomic_DNA"/>
</dbReference>
<keyword evidence="3" id="KW-1185">Reference proteome</keyword>
<sequence length="472" mass="49549">MTTADDAFEHLMRLAGRPRPAFVRIEDEPAAMATRFQAEAGAAAALAAVGAMAADLWTLRTGQTQQVSVSPREAGASLISFALQVFEDPDRAPPSRPDDAAGGGRGTPAMGFFPTKDGRHVFLHPSFPDSAAKLHQLMGSPADTAAVAAEALKWNALDLENAIADAGVCGAMVRTPEEWDASEQGRILAGRPVVEIVKIADGPPMPLPGNGETPLSGVRVLDLTRVLAGPTCGKTLAQHGADVLYVASPNLPATEFFVSDVGHGKLAAWLDLKDAAQLAQLKALVAQADVFSQGYRLGALERLGLGPLDLARLRPGIVYTSINAYGHEGPWAGRPGWEQLAQTVTGMVHIHGGDGPPKLQPAAVADYTTGFLAAFGTLVALERRARFGGSYLVRVSLVQTATWLRGLGLKSASDLAAIHPATPAEIDGWRIDSPSGFGGVRHLRPPVRMSATPARWARPTTALGAAPAIWPD</sequence>
<feature type="compositionally biased region" description="Basic and acidic residues" evidence="1">
    <location>
        <begin position="88"/>
        <end position="99"/>
    </location>
</feature>
<comment type="caution">
    <text evidence="2">The sequence shown here is derived from an EMBL/GenBank/DDBJ whole genome shotgun (WGS) entry which is preliminary data.</text>
</comment>
<evidence type="ECO:0000313" key="2">
    <source>
        <dbReference type="EMBL" id="MBB3890045.1"/>
    </source>
</evidence>
<protein>
    <submittedName>
        <fullName evidence="2">Crotonobetainyl-CoA:carnitine CoA-transferase CaiB-like acyl-CoA transferase</fullName>
    </submittedName>
</protein>
<dbReference type="PANTHER" id="PTHR48229:SF1">
    <property type="entry name" value="ALPHA METHYLACYL-COA RACEMASE-RELATED"/>
    <property type="match status" value="1"/>
</dbReference>
<dbReference type="InterPro" id="IPR052985">
    <property type="entry name" value="CoA-trans_III_biosynth/detox"/>
</dbReference>
<dbReference type="PANTHER" id="PTHR48229">
    <property type="entry name" value="CAIB/BAIF FAMILY ENZYME (AFU_ORTHOLOGUE AFUA_1G05360)-RELATED"/>
    <property type="match status" value="1"/>
</dbReference>
<dbReference type="AlphaFoldDB" id="A0A839ZUA2"/>
<feature type="region of interest" description="Disordered" evidence="1">
    <location>
        <begin position="88"/>
        <end position="108"/>
    </location>
</feature>
<gene>
    <name evidence="2" type="ORF">GGQ61_000742</name>
</gene>